<sequence>MNSTVLEWKKVNFFDIVGLPFVKFPNIEEITCHCFNLTKSEAGESNNTLVFCDKNGQLHVYFPNWECISFKSQHCQRHIRQCALTSNNLLATVTQDATFVVHIDIYDLKKLSKKQGAPLIASATINTTSPTTCINAVIEDKILILALGFENGDILLHYGKLNRFILTNSRRHSISAHAINGIHFDIRRQSTDKQTTYMFVTCVDGVFCFTIKEKGAIDQKYILDNNKHAYNHCCTMRKASNAELDDSMLVVGREDAIYCYTRDGRGPCYAIEGEKKCLDWVGHYLIVVVQSPKTFFSDKTKVTLIVVDTENKIIVFSKQLEDFLFTISENEVCYIITNTEERDNSCTNIFKLQQYNTNTKIRLLIEQSMYNIALQLLSREALVSSYDTACVRFQYGNHLVLKGDMGRAVIEYTKTIGFIKPYDVISKLLFSRYTEYLKEYVYELLKSNHSKNKHLQLFKLLDQNKCKPKNDFNPGNNVFFNTTGNVNLDTLLNSANGTQSKSFEGNELLHLHLEYGPESLMKNPETYLKIVKSVIIGNTTKNILCFFSILSEYNEFCAKLLSEIIGSYPTCDEQLYDYLLILYLGLWRDKKITTDFVLDFLNNGRLRLEKVLIICRLYIFLNGIKQFHKNLNNADLVTDGGSDKCVHSLIKSYPDLNHVFELRTSSLLMILNSGFRNNSIQALQLKPFIRESIVQNILDSRNELQTIENLKKKIKKADSTLSLYINNPIEFRNSTCDICRQSLNMQSVYFLCQHSFHKQCLIYNKLRRGEEAICVACSGEIHYSPDQNVYLESTDTISVISKVISMGIVEVATNSEFSRNITPIKQPYEIKSTTSRNPFSSNVNISEGIS</sequence>
<protein>
    <submittedName>
        <fullName evidence="10">Vacuolar protein-sorting-associated protein 11 homolog</fullName>
    </submittedName>
</protein>
<dbReference type="Pfam" id="PF23341">
    <property type="entry name" value="PEP5_VPS11_N"/>
    <property type="match status" value="1"/>
</dbReference>
<dbReference type="KEGG" id="dpo:6899768"/>
<dbReference type="InParanoid" id="A0A6I8V1J7"/>
<dbReference type="GO" id="GO:0007033">
    <property type="term" value="P:vacuole organization"/>
    <property type="evidence" value="ECO:0007669"/>
    <property type="project" value="TreeGrafter"/>
</dbReference>
<dbReference type="GO" id="GO:0008270">
    <property type="term" value="F:zinc ion binding"/>
    <property type="evidence" value="ECO:0007669"/>
    <property type="project" value="UniProtKB-KW"/>
</dbReference>
<dbReference type="PROSITE" id="PS50089">
    <property type="entry name" value="ZF_RING_2"/>
    <property type="match status" value="1"/>
</dbReference>
<dbReference type="Gene3D" id="3.30.40.10">
    <property type="entry name" value="Zinc/RING finger domain, C3HC4 (zinc finger)"/>
    <property type="match status" value="1"/>
</dbReference>
<dbReference type="GO" id="GO:0007032">
    <property type="term" value="P:endosome organization"/>
    <property type="evidence" value="ECO:0007669"/>
    <property type="project" value="TreeGrafter"/>
</dbReference>
<dbReference type="RefSeq" id="XP_002135775.2">
    <property type="nucleotide sequence ID" value="XM_002135739.3"/>
</dbReference>
<dbReference type="InterPro" id="IPR057307">
    <property type="entry name" value="PEP5_VPS11_N"/>
</dbReference>
<evidence type="ECO:0000256" key="3">
    <source>
        <dbReference type="ARBA" id="ARBA00022771"/>
    </source>
</evidence>
<reference evidence="10" key="2">
    <citation type="submission" date="2025-08" db="UniProtKB">
        <authorList>
            <consortium name="RefSeq"/>
        </authorList>
    </citation>
    <scope>IDENTIFICATION</scope>
    <source>
        <strain evidence="10">MV-25-SWS-2005</strain>
        <tissue evidence="10">Whole body</tissue>
    </source>
</reference>
<dbReference type="Proteomes" id="UP000001819">
    <property type="component" value="Chromosome 2"/>
</dbReference>
<dbReference type="FunCoup" id="A0A6I8V1J7">
    <property type="interactions" value="1141"/>
</dbReference>
<evidence type="ECO:0000256" key="4">
    <source>
        <dbReference type="ARBA" id="ARBA00022833"/>
    </source>
</evidence>
<dbReference type="PANTHER" id="PTHR23323:SF24">
    <property type="entry name" value="VACUOLAR PROTEIN SORTING-ASSOCIATED PROTEIN 11 HOMOLOG"/>
    <property type="match status" value="1"/>
</dbReference>
<feature type="domain" description="RING-type" evidence="8">
    <location>
        <begin position="736"/>
        <end position="778"/>
    </location>
</feature>
<evidence type="ECO:0000256" key="6">
    <source>
        <dbReference type="PROSITE-ProRule" id="PRU00175"/>
    </source>
</evidence>
<evidence type="ECO:0000313" key="9">
    <source>
        <dbReference type="Proteomes" id="UP000001819"/>
    </source>
</evidence>
<dbReference type="GO" id="GO:0006904">
    <property type="term" value="P:vesicle docking involved in exocytosis"/>
    <property type="evidence" value="ECO:0007669"/>
    <property type="project" value="TreeGrafter"/>
</dbReference>
<dbReference type="GO" id="GO:0031902">
    <property type="term" value="C:late endosome membrane"/>
    <property type="evidence" value="ECO:0007669"/>
    <property type="project" value="UniProtKB-SubCell"/>
</dbReference>
<evidence type="ECO:0000256" key="2">
    <source>
        <dbReference type="ARBA" id="ARBA00022723"/>
    </source>
</evidence>
<keyword evidence="5" id="KW-0472">Membrane</keyword>
<dbReference type="InterPro" id="IPR036322">
    <property type="entry name" value="WD40_repeat_dom_sf"/>
</dbReference>
<dbReference type="SUPFAM" id="SSF50978">
    <property type="entry name" value="WD40 repeat-like"/>
    <property type="match status" value="1"/>
</dbReference>
<dbReference type="PANTHER" id="PTHR23323">
    <property type="entry name" value="VACUOLAR PROTEIN SORTING-ASSOCIATED PROTEIN"/>
    <property type="match status" value="1"/>
</dbReference>
<accession>A0A6I8V1J7</accession>
<organism evidence="9 10">
    <name type="scientific">Drosophila pseudoobscura pseudoobscura</name>
    <name type="common">Fruit fly</name>
    <dbReference type="NCBI Taxonomy" id="46245"/>
    <lineage>
        <taxon>Eukaryota</taxon>
        <taxon>Metazoa</taxon>
        <taxon>Ecdysozoa</taxon>
        <taxon>Arthropoda</taxon>
        <taxon>Hexapoda</taxon>
        <taxon>Insecta</taxon>
        <taxon>Pterygota</taxon>
        <taxon>Neoptera</taxon>
        <taxon>Endopterygota</taxon>
        <taxon>Diptera</taxon>
        <taxon>Brachycera</taxon>
        <taxon>Muscomorpha</taxon>
        <taxon>Ephydroidea</taxon>
        <taxon>Drosophilidae</taxon>
        <taxon>Drosophila</taxon>
        <taxon>Sophophora</taxon>
    </lineage>
</organism>
<dbReference type="InterPro" id="IPR001841">
    <property type="entry name" value="Znf_RING"/>
</dbReference>
<gene>
    <name evidence="10" type="primary">Vps11</name>
</gene>
<comment type="subcellular location">
    <subcellularLocation>
        <location evidence="1">Late endosome membrane</location>
        <topology evidence="1">Peripheral membrane protein</topology>
        <orientation evidence="1">Cytoplasmic side</orientation>
    </subcellularLocation>
</comment>
<dbReference type="SUPFAM" id="SSF57850">
    <property type="entry name" value="RING/U-box"/>
    <property type="match status" value="1"/>
</dbReference>
<dbReference type="GO" id="GO:0030897">
    <property type="term" value="C:HOPS complex"/>
    <property type="evidence" value="ECO:0007669"/>
    <property type="project" value="TreeGrafter"/>
</dbReference>
<keyword evidence="3 6" id="KW-0863">Zinc-finger</keyword>
<proteinExistence type="predicted"/>
<keyword evidence="4" id="KW-0862">Zinc</keyword>
<feature type="coiled-coil region" evidence="7">
    <location>
        <begin position="697"/>
        <end position="727"/>
    </location>
</feature>
<dbReference type="GO" id="GO:0048284">
    <property type="term" value="P:organelle fusion"/>
    <property type="evidence" value="ECO:0007669"/>
    <property type="project" value="TreeGrafter"/>
</dbReference>
<reference evidence="9" key="1">
    <citation type="submission" date="2024-06" db="UniProtKB">
        <authorList>
            <consortium name="RefSeq"/>
        </authorList>
    </citation>
    <scope>NUCLEOTIDE SEQUENCE [LARGE SCALE GENOMIC DNA]</scope>
    <source>
        <strain evidence="9">MV2-25</strain>
    </source>
</reference>
<evidence type="ECO:0000313" key="10">
    <source>
        <dbReference type="RefSeq" id="XP_002135775.2"/>
    </source>
</evidence>
<keyword evidence="9" id="KW-1185">Reference proteome</keyword>
<dbReference type="AlphaFoldDB" id="A0A6I8V1J7"/>
<name>A0A6I8V1J7_DROPS</name>
<dbReference type="InterPro" id="IPR013083">
    <property type="entry name" value="Znf_RING/FYVE/PHD"/>
</dbReference>
<keyword evidence="7" id="KW-0175">Coiled coil</keyword>
<evidence type="ECO:0000259" key="8">
    <source>
        <dbReference type="PROSITE" id="PS50089"/>
    </source>
</evidence>
<keyword evidence="2" id="KW-0479">Metal-binding</keyword>
<evidence type="ECO:0000256" key="1">
    <source>
        <dbReference type="ARBA" id="ARBA00004492"/>
    </source>
</evidence>
<evidence type="ECO:0000256" key="5">
    <source>
        <dbReference type="ARBA" id="ARBA00023136"/>
    </source>
</evidence>
<evidence type="ECO:0000256" key="7">
    <source>
        <dbReference type="SAM" id="Coils"/>
    </source>
</evidence>
<dbReference type="GO" id="GO:0030674">
    <property type="term" value="F:protein-macromolecule adaptor activity"/>
    <property type="evidence" value="ECO:0007669"/>
    <property type="project" value="TreeGrafter"/>
</dbReference>